<dbReference type="CDD" id="cd07302">
    <property type="entry name" value="CHD"/>
    <property type="match status" value="1"/>
</dbReference>
<keyword evidence="4" id="KW-1185">Reference proteome</keyword>
<dbReference type="InterPro" id="IPR050697">
    <property type="entry name" value="Adenylyl/Guanylyl_Cyclase_3/4"/>
</dbReference>
<keyword evidence="1" id="KW-0812">Transmembrane</keyword>
<dbReference type="SMART" id="SM01080">
    <property type="entry name" value="CHASE2"/>
    <property type="match status" value="1"/>
</dbReference>
<feature type="transmembrane region" description="Helical" evidence="1">
    <location>
        <begin position="417"/>
        <end position="437"/>
    </location>
</feature>
<dbReference type="InterPro" id="IPR001054">
    <property type="entry name" value="A/G_cyclase"/>
</dbReference>
<organism evidence="3 4">
    <name type="scientific">Tistlia consotensis USBA 355</name>
    <dbReference type="NCBI Taxonomy" id="560819"/>
    <lineage>
        <taxon>Bacteria</taxon>
        <taxon>Pseudomonadati</taxon>
        <taxon>Pseudomonadota</taxon>
        <taxon>Alphaproteobacteria</taxon>
        <taxon>Rhodospirillales</taxon>
        <taxon>Rhodovibrionaceae</taxon>
        <taxon>Tistlia</taxon>
    </lineage>
</organism>
<dbReference type="InterPro" id="IPR007890">
    <property type="entry name" value="CHASE2"/>
</dbReference>
<evidence type="ECO:0000259" key="2">
    <source>
        <dbReference type="PROSITE" id="PS50125"/>
    </source>
</evidence>
<feature type="transmembrane region" description="Helical" evidence="1">
    <location>
        <begin position="386"/>
        <end position="405"/>
    </location>
</feature>
<dbReference type="Proteomes" id="UP000192917">
    <property type="component" value="Unassembled WGS sequence"/>
</dbReference>
<dbReference type="GO" id="GO:0004016">
    <property type="term" value="F:adenylate cyclase activity"/>
    <property type="evidence" value="ECO:0007669"/>
    <property type="project" value="UniProtKB-ARBA"/>
</dbReference>
<accession>A0A1Y6BJP4</accession>
<keyword evidence="1" id="KW-0472">Membrane</keyword>
<evidence type="ECO:0000256" key="1">
    <source>
        <dbReference type="SAM" id="Phobius"/>
    </source>
</evidence>
<dbReference type="Pfam" id="PF00211">
    <property type="entry name" value="Guanylate_cyc"/>
    <property type="match status" value="1"/>
</dbReference>
<protein>
    <submittedName>
        <fullName evidence="3">Adenylate/guanylate cyclase</fullName>
    </submittedName>
</protein>
<dbReference type="SMART" id="SM00044">
    <property type="entry name" value="CYCc"/>
    <property type="match status" value="1"/>
</dbReference>
<gene>
    <name evidence="3" type="ORF">SAMN05428998_105278</name>
</gene>
<evidence type="ECO:0000313" key="4">
    <source>
        <dbReference type="Proteomes" id="UP000192917"/>
    </source>
</evidence>
<dbReference type="GO" id="GO:0006171">
    <property type="term" value="P:cAMP biosynthetic process"/>
    <property type="evidence" value="ECO:0007669"/>
    <property type="project" value="TreeGrafter"/>
</dbReference>
<keyword evidence="1" id="KW-1133">Transmembrane helix</keyword>
<dbReference type="PANTHER" id="PTHR43081:SF1">
    <property type="entry name" value="ADENYLATE CYCLASE, TERMINAL-DIFFERENTIATION SPECIFIC"/>
    <property type="match status" value="1"/>
</dbReference>
<evidence type="ECO:0000313" key="3">
    <source>
        <dbReference type="EMBL" id="SMF14578.1"/>
    </source>
</evidence>
<dbReference type="GO" id="GO:0035556">
    <property type="term" value="P:intracellular signal transduction"/>
    <property type="evidence" value="ECO:0007669"/>
    <property type="project" value="InterPro"/>
</dbReference>
<dbReference type="Pfam" id="PF05226">
    <property type="entry name" value="CHASE2"/>
    <property type="match status" value="1"/>
</dbReference>
<feature type="domain" description="Guanylate cyclase" evidence="2">
    <location>
        <begin position="478"/>
        <end position="616"/>
    </location>
</feature>
<dbReference type="SUPFAM" id="SSF55073">
    <property type="entry name" value="Nucleotide cyclase"/>
    <property type="match status" value="1"/>
</dbReference>
<dbReference type="EMBL" id="FWZX01000005">
    <property type="protein sequence ID" value="SMF14578.1"/>
    <property type="molecule type" value="Genomic_DNA"/>
</dbReference>
<dbReference type="RefSeq" id="WP_159460169.1">
    <property type="nucleotide sequence ID" value="NZ_FWZX01000005.1"/>
</dbReference>
<dbReference type="AlphaFoldDB" id="A0A1Y6BJP4"/>
<dbReference type="PANTHER" id="PTHR43081">
    <property type="entry name" value="ADENYLATE CYCLASE, TERMINAL-DIFFERENTIATION SPECIFIC-RELATED"/>
    <property type="match status" value="1"/>
</dbReference>
<feature type="transmembrane region" description="Helical" evidence="1">
    <location>
        <begin position="360"/>
        <end position="379"/>
    </location>
</feature>
<sequence>MRRRRWPVLASGLIALAAMVCLRVLDPAPIQALRLRAFDLYQRTEPRPYRPVPVTVLDIDEAALAAEGQWPWPRSTVALMVERLRALDAAAIAFDILFSEPDRTSPRQLLRDLPDTPEGAALAERLRALPDHDEQLAAAMASAPTVAAVALFHGAEGNPESPPQKAGFAFAGSDPAGFLPRYRGALRDLPPIERAASGLGSITFDPDFDGVVRRLPLLQVLGTAILPSLSVEALRVAQGASTLIARSADASGALGLAESGGLSAIKVGRFVVPTTAEGALWLWYHGPLEGRRLSAAGLLGDGWADLRPAVEGRILLVGTSAQGLRDQRATPLSGSVAGVEIHAEALEQMLAGTFLTRPDWAEGAEIVALVLLGLLFVLLLPLAGALWCALLGVLAVGAGLAASWLAFSRAHFLLDPVYPALAAFVVYLTVTTLRYALSERERDRVRGAFSRYLAPALVERLAERPQALKLGGESREITVLFADIRGFTTLSERLTPEELTACLNRFLTPMTDALLAEGATIDKYIGDAIMAFWNAPLDQPDHPRRALRGALAMRRRLAELAPRWAEEDAAAGREPIEIRIGIGLNSGPCVVGNLGSEQRFDYSALGDTVNLTSRLEGMSKVYRVDILVGEDTALQAAGFALVELDRVRVVGRAHPVAVFAALGDESLAADPDFQALKARHEAALAAYRAGAWDEAEAAFGALRDTTDPLLRSVCPVFLERIAAFRGAPPAADWDGVFRAEHK</sequence>
<dbReference type="InterPro" id="IPR029787">
    <property type="entry name" value="Nucleotide_cyclase"/>
</dbReference>
<dbReference type="PROSITE" id="PS50125">
    <property type="entry name" value="GUANYLATE_CYCLASE_2"/>
    <property type="match status" value="1"/>
</dbReference>
<proteinExistence type="predicted"/>
<name>A0A1Y6BJP4_9PROT</name>
<dbReference type="STRING" id="560819.SAMN05428998_105278"/>
<dbReference type="Gene3D" id="3.30.70.1230">
    <property type="entry name" value="Nucleotide cyclase"/>
    <property type="match status" value="1"/>
</dbReference>
<reference evidence="3 4" key="1">
    <citation type="submission" date="2017-04" db="EMBL/GenBank/DDBJ databases">
        <authorList>
            <person name="Afonso C.L."/>
            <person name="Miller P.J."/>
            <person name="Scott M.A."/>
            <person name="Spackman E."/>
            <person name="Goraichik I."/>
            <person name="Dimitrov K.M."/>
            <person name="Suarez D.L."/>
            <person name="Swayne D.E."/>
        </authorList>
    </citation>
    <scope>NUCLEOTIDE SEQUENCE [LARGE SCALE GENOMIC DNA]</scope>
    <source>
        <strain evidence="3 4">USBA 355</strain>
    </source>
</reference>